<evidence type="ECO:0000313" key="6">
    <source>
        <dbReference type="Proteomes" id="UP000295781"/>
    </source>
</evidence>
<evidence type="ECO:0000256" key="3">
    <source>
        <dbReference type="ARBA" id="ARBA00023163"/>
    </source>
</evidence>
<dbReference type="RefSeq" id="WP_129347128.1">
    <property type="nucleotide sequence ID" value="NZ_CP012670.1"/>
</dbReference>
<dbReference type="InterPro" id="IPR001932">
    <property type="entry name" value="PPM-type_phosphatase-like_dom"/>
</dbReference>
<dbReference type="InterPro" id="IPR046335">
    <property type="entry name" value="LacI/GalR-like_sensor"/>
</dbReference>
<dbReference type="Pfam" id="PF13377">
    <property type="entry name" value="Peripla_BP_3"/>
    <property type="match status" value="1"/>
</dbReference>
<organism evidence="5 6">
    <name type="scientific">Sorangium cellulosum</name>
    <name type="common">Polyangium cellulosum</name>
    <dbReference type="NCBI Taxonomy" id="56"/>
    <lineage>
        <taxon>Bacteria</taxon>
        <taxon>Pseudomonadati</taxon>
        <taxon>Myxococcota</taxon>
        <taxon>Polyangia</taxon>
        <taxon>Polyangiales</taxon>
        <taxon>Polyangiaceae</taxon>
        <taxon>Sorangium</taxon>
    </lineage>
</organism>
<evidence type="ECO:0000256" key="1">
    <source>
        <dbReference type="ARBA" id="ARBA00023015"/>
    </source>
</evidence>
<dbReference type="EMBL" id="CP012670">
    <property type="protein sequence ID" value="AUX21872.1"/>
    <property type="molecule type" value="Genomic_DNA"/>
</dbReference>
<dbReference type="SUPFAM" id="SSF81606">
    <property type="entry name" value="PP2C-like"/>
    <property type="match status" value="1"/>
</dbReference>
<dbReference type="SUPFAM" id="SSF53822">
    <property type="entry name" value="Periplasmic binding protein-like I"/>
    <property type="match status" value="1"/>
</dbReference>
<proteinExistence type="predicted"/>
<dbReference type="Proteomes" id="UP000295781">
    <property type="component" value="Chromosome"/>
</dbReference>
<evidence type="ECO:0000313" key="5">
    <source>
        <dbReference type="EMBL" id="AUX21872.1"/>
    </source>
</evidence>
<dbReference type="Gene3D" id="3.40.50.2300">
    <property type="match status" value="2"/>
</dbReference>
<keyword evidence="2" id="KW-0238">DNA-binding</keyword>
<dbReference type="Pfam" id="PF07228">
    <property type="entry name" value="SpoIIE"/>
    <property type="match status" value="1"/>
</dbReference>
<dbReference type="PANTHER" id="PTHR30146">
    <property type="entry name" value="LACI-RELATED TRANSCRIPTIONAL REPRESSOR"/>
    <property type="match status" value="1"/>
</dbReference>
<name>A0A4V0ND93_SORCE</name>
<dbReference type="InterPro" id="IPR028082">
    <property type="entry name" value="Peripla_BP_I"/>
</dbReference>
<dbReference type="InterPro" id="IPR036457">
    <property type="entry name" value="PPM-type-like_dom_sf"/>
</dbReference>
<protein>
    <submittedName>
        <fullName evidence="5">Phosphoserine phosphatase</fullName>
        <ecNumber evidence="5">3.1.3.3</ecNumber>
    </submittedName>
</protein>
<dbReference type="CDD" id="cd06267">
    <property type="entry name" value="PBP1_LacI_sugar_binding-like"/>
    <property type="match status" value="1"/>
</dbReference>
<keyword evidence="3" id="KW-0804">Transcription</keyword>
<feature type="domain" description="PPM-type phosphatase" evidence="4">
    <location>
        <begin position="613"/>
        <end position="833"/>
    </location>
</feature>
<dbReference type="OrthoDB" id="9802500at2"/>
<evidence type="ECO:0000256" key="2">
    <source>
        <dbReference type="ARBA" id="ARBA00023125"/>
    </source>
</evidence>
<dbReference type="Gene3D" id="3.60.40.10">
    <property type="entry name" value="PPM-type phosphatase domain"/>
    <property type="match status" value="1"/>
</dbReference>
<keyword evidence="5" id="KW-0378">Hydrolase</keyword>
<keyword evidence="1" id="KW-0805">Transcription regulation</keyword>
<dbReference type="GO" id="GO:0000976">
    <property type="term" value="F:transcription cis-regulatory region binding"/>
    <property type="evidence" value="ECO:0007669"/>
    <property type="project" value="TreeGrafter"/>
</dbReference>
<gene>
    <name evidence="5" type="primary">thrH</name>
    <name evidence="5" type="ORF">SOCEGT47_023680</name>
</gene>
<dbReference type="EC" id="3.1.3.3" evidence="5"/>
<dbReference type="SMART" id="SM00331">
    <property type="entry name" value="PP2C_SIG"/>
    <property type="match status" value="1"/>
</dbReference>
<dbReference type="GO" id="GO:0016787">
    <property type="term" value="F:hydrolase activity"/>
    <property type="evidence" value="ECO:0007669"/>
    <property type="project" value="UniProtKB-KW"/>
</dbReference>
<accession>A0A4V0ND93</accession>
<evidence type="ECO:0000259" key="4">
    <source>
        <dbReference type="SMART" id="SM00331"/>
    </source>
</evidence>
<reference evidence="5 6" key="1">
    <citation type="submission" date="2015-09" db="EMBL/GenBank/DDBJ databases">
        <title>Sorangium comparison.</title>
        <authorList>
            <person name="Zaburannyi N."/>
            <person name="Bunk B."/>
            <person name="Overmann J."/>
            <person name="Mueller R."/>
        </authorList>
    </citation>
    <scope>NUCLEOTIDE SEQUENCE [LARGE SCALE GENOMIC DNA]</scope>
    <source>
        <strain evidence="5 6">So ceGT47</strain>
    </source>
</reference>
<sequence>MTTPRRTIAVLIDNVVGDYQSELRAGVERAAEAHDVNLLTVFGDALERPDADQPARRSLYHLLGPERIDGVVVASATLCQHAGIDDVREFCRSFAPLPVCSIGMAIDGVPSLMVDNGLGIELSVAHMADDHGCRRIAYISGPENHEEARLRAAAYWRALAARSLPRDGRLFAHGAFTINTGRGAMREILSRGVEPDAVVAANDRMALGAIEVLEAHGLRVSRDVLVSGFDDVGIARFTKPSLTTVRQPIKRLGALAVKTLLRMIDGEAVEATRHVQVELTRRESCGCGRHAGEALASPGGAAPSGPRPVEAQREALARALERSVVIPAGALDGWAGELVCALDAELAGERGRFLAALQELLDAARREGALLDQFQAAISVLRARLRRPPEDGGDAAARSEALEALWHASRILIAGAAVHAEGEQRLDVELAAVDVTYGVREFAACLSLPVLKDLLATELPRMQFSRVAVSLYDDTHDTHDTHDAHDARRATMRPLFLMEDGREVEAQAAPFPARLLAPPGFFGSPTRASFVVFPVAFGEVEKYGVAVLDDRANAMIYDVLRLQLGSAIKAAALHRAIVREVALRERLEQERVREESRVAARIQTTLVPKALHVDGLELCAAMKPAAEVGGDYYDVIATPDGGWLGIGDVAGHGLAAGLVMLMIQSMVSVLTCSELTASPAKVVSALNRALYKNVRDRLARDEHATLVLLRYERDGRVTFAGAHDDIIVCSARTRRCVCIPSTGVWIGALPVIDAMTRDSEFFLEDGDVLVLYSDGVTEARNAHHEQFGLERLCAAIEAVQSAPADAICDRILGEVASWSSSTDDDITVVVARYRAPGR</sequence>
<dbReference type="GO" id="GO:0003700">
    <property type="term" value="F:DNA-binding transcription factor activity"/>
    <property type="evidence" value="ECO:0007669"/>
    <property type="project" value="TreeGrafter"/>
</dbReference>
<dbReference type="AlphaFoldDB" id="A0A4V0ND93"/>
<dbReference type="PANTHER" id="PTHR30146:SF24">
    <property type="entry name" value="XYLOSE OPERON REGULATORY PROTEIN"/>
    <property type="match status" value="1"/>
</dbReference>